<gene>
    <name evidence="1" type="ORF">Dsin_020438</name>
</gene>
<protein>
    <recommendedName>
        <fullName evidence="3">DUF4283 domain-containing protein</fullName>
    </recommendedName>
</protein>
<name>A0AAE0A9P8_9ROSI</name>
<keyword evidence="2" id="KW-1185">Reference proteome</keyword>
<dbReference type="AlphaFoldDB" id="A0AAE0A9P8"/>
<proteinExistence type="predicted"/>
<dbReference type="EMBL" id="JANJYJ010000006">
    <property type="protein sequence ID" value="KAK3206392.1"/>
    <property type="molecule type" value="Genomic_DNA"/>
</dbReference>
<sequence>MIGRNLTESKWLDICAIGRLKELSNVSAVNKRLMDRGFRFTTSYMGGKSVLWSFESVYEKEGFIKNIFWDTFMVMEEGSVTLENQPKPVWISIARLPLRLWNVAFFQKLGGVPGDLLFIESETLHRRRLDRARLLIAIPGDRPCPSEVRIKDGSWDFPIQMEIDLIPVDFAWLVEQLDLKFEGPYPEVYSSNRHSSDDRGSMEDR</sequence>
<accession>A0AAE0A9P8</accession>
<dbReference type="PANTHER" id="PTHR34427">
    <property type="entry name" value="DUF4283 DOMAIN PROTEIN"/>
    <property type="match status" value="1"/>
</dbReference>
<evidence type="ECO:0000313" key="1">
    <source>
        <dbReference type="EMBL" id="KAK3206392.1"/>
    </source>
</evidence>
<dbReference type="Proteomes" id="UP001281410">
    <property type="component" value="Unassembled WGS sequence"/>
</dbReference>
<comment type="caution">
    <text evidence="1">The sequence shown here is derived from an EMBL/GenBank/DDBJ whole genome shotgun (WGS) entry which is preliminary data.</text>
</comment>
<dbReference type="PANTHER" id="PTHR34427:SF5">
    <property type="entry name" value="DUF4283 DOMAIN-CONTAINING PROTEIN"/>
    <property type="match status" value="1"/>
</dbReference>
<organism evidence="1 2">
    <name type="scientific">Dipteronia sinensis</name>
    <dbReference type="NCBI Taxonomy" id="43782"/>
    <lineage>
        <taxon>Eukaryota</taxon>
        <taxon>Viridiplantae</taxon>
        <taxon>Streptophyta</taxon>
        <taxon>Embryophyta</taxon>
        <taxon>Tracheophyta</taxon>
        <taxon>Spermatophyta</taxon>
        <taxon>Magnoliopsida</taxon>
        <taxon>eudicotyledons</taxon>
        <taxon>Gunneridae</taxon>
        <taxon>Pentapetalae</taxon>
        <taxon>rosids</taxon>
        <taxon>malvids</taxon>
        <taxon>Sapindales</taxon>
        <taxon>Sapindaceae</taxon>
        <taxon>Hippocastanoideae</taxon>
        <taxon>Acereae</taxon>
        <taxon>Dipteronia</taxon>
    </lineage>
</organism>
<evidence type="ECO:0008006" key="3">
    <source>
        <dbReference type="Google" id="ProtNLM"/>
    </source>
</evidence>
<evidence type="ECO:0000313" key="2">
    <source>
        <dbReference type="Proteomes" id="UP001281410"/>
    </source>
</evidence>
<reference evidence="1" key="1">
    <citation type="journal article" date="2023" name="Plant J.">
        <title>Genome sequences and population genomics provide insights into the demographic history, inbreeding, and mutation load of two 'living fossil' tree species of Dipteronia.</title>
        <authorList>
            <person name="Feng Y."/>
            <person name="Comes H.P."/>
            <person name="Chen J."/>
            <person name="Zhu S."/>
            <person name="Lu R."/>
            <person name="Zhang X."/>
            <person name="Li P."/>
            <person name="Qiu J."/>
            <person name="Olsen K.M."/>
            <person name="Qiu Y."/>
        </authorList>
    </citation>
    <scope>NUCLEOTIDE SEQUENCE</scope>
    <source>
        <strain evidence="1">NBL</strain>
    </source>
</reference>